<dbReference type="EMBL" id="BAAALD010000068">
    <property type="protein sequence ID" value="GAA1106846.1"/>
    <property type="molecule type" value="Genomic_DNA"/>
</dbReference>
<dbReference type="InterPro" id="IPR029044">
    <property type="entry name" value="Nucleotide-diphossugar_trans"/>
</dbReference>
<evidence type="ECO:0000313" key="4">
    <source>
        <dbReference type="EMBL" id="GAA1106846.1"/>
    </source>
</evidence>
<keyword evidence="5" id="KW-1185">Reference proteome</keyword>
<reference evidence="5" key="1">
    <citation type="journal article" date="2019" name="Int. J. Syst. Evol. Microbiol.">
        <title>The Global Catalogue of Microorganisms (GCM) 10K type strain sequencing project: providing services to taxonomists for standard genome sequencing and annotation.</title>
        <authorList>
            <consortium name="The Broad Institute Genomics Platform"/>
            <consortium name="The Broad Institute Genome Sequencing Center for Infectious Disease"/>
            <person name="Wu L."/>
            <person name="Ma J."/>
        </authorList>
    </citation>
    <scope>NUCLEOTIDE SEQUENCE [LARGE SCALE GENOMIC DNA]</scope>
    <source>
        <strain evidence="5">JCM 13002</strain>
    </source>
</reference>
<dbReference type="Pfam" id="PF09837">
    <property type="entry name" value="DUF2064"/>
    <property type="match status" value="1"/>
</dbReference>
<dbReference type="CDD" id="cd04179">
    <property type="entry name" value="DPM_DPG-synthase_like"/>
    <property type="match status" value="1"/>
</dbReference>
<dbReference type="InterPro" id="IPR050256">
    <property type="entry name" value="Glycosyltransferase_2"/>
</dbReference>
<proteinExistence type="inferred from homology"/>
<organism evidence="4 5">
    <name type="scientific">Kitasatospora arboriphila</name>
    <dbReference type="NCBI Taxonomy" id="258052"/>
    <lineage>
        <taxon>Bacteria</taxon>
        <taxon>Bacillati</taxon>
        <taxon>Actinomycetota</taxon>
        <taxon>Actinomycetes</taxon>
        <taxon>Kitasatosporales</taxon>
        <taxon>Streptomycetaceae</taxon>
        <taxon>Kitasatospora</taxon>
    </lineage>
</organism>
<evidence type="ECO:0000256" key="1">
    <source>
        <dbReference type="ARBA" id="ARBA00006739"/>
    </source>
</evidence>
<dbReference type="SUPFAM" id="SSF53448">
    <property type="entry name" value="Nucleotide-diphospho-sugar transferases"/>
    <property type="match status" value="2"/>
</dbReference>
<evidence type="ECO:0000256" key="2">
    <source>
        <dbReference type="SAM" id="MobiDB-lite"/>
    </source>
</evidence>
<dbReference type="InterPro" id="IPR018641">
    <property type="entry name" value="Trfase_1_rSAM/seldom-assoc"/>
</dbReference>
<dbReference type="PANTHER" id="PTHR48090">
    <property type="entry name" value="UNDECAPRENYL-PHOSPHATE 4-DEOXY-4-FORMAMIDO-L-ARABINOSE TRANSFERASE-RELATED"/>
    <property type="match status" value="1"/>
</dbReference>
<evidence type="ECO:0000313" key="5">
    <source>
        <dbReference type="Proteomes" id="UP001499987"/>
    </source>
</evidence>
<protein>
    <recommendedName>
        <fullName evidence="3">Glycosyltransferase 2-like domain-containing protein</fullName>
    </recommendedName>
</protein>
<accession>A0ABP4EFH6</accession>
<dbReference type="Gene3D" id="3.90.550.10">
    <property type="entry name" value="Spore Coat Polysaccharide Biosynthesis Protein SpsA, Chain A"/>
    <property type="match status" value="2"/>
</dbReference>
<feature type="region of interest" description="Disordered" evidence="2">
    <location>
        <begin position="1"/>
        <end position="20"/>
    </location>
</feature>
<dbReference type="Pfam" id="PF00535">
    <property type="entry name" value="Glycos_transf_2"/>
    <property type="match status" value="1"/>
</dbReference>
<gene>
    <name evidence="4" type="ORF">GCM10009663_56100</name>
</gene>
<comment type="similarity">
    <text evidence="1">Belongs to the glycosyltransferase 2 family.</text>
</comment>
<comment type="caution">
    <text evidence="4">The sequence shown here is derived from an EMBL/GenBank/DDBJ whole genome shotgun (WGS) entry which is preliminary data.</text>
</comment>
<evidence type="ECO:0000259" key="3">
    <source>
        <dbReference type="Pfam" id="PF00535"/>
    </source>
</evidence>
<sequence length="461" mass="47738">MECTAGPPAAVSVTGVTPPPASPTDVDVVLPCLDEAAALPWVLGRIPAGWRAIVVDNGSHDGSADLARSLGATVVSEPRRGFGAACHAGLLSATADLVCFMDCDGSLDPAQLPRVTGPVLAGEADLVLGRRRPSSPRAWPVHARLANAVLAGRLRARTGARLHDLGPMRAARRERLLALGLGDRRSGYPLEMVLTAAAAGMRITETPVDYLPRAGRSKVTGTVRGTVRAVHDMRAVLAAPPPTLLVIAKAPVPGRVKTRLTPPWTPEQAAALAGAALADTLHTLSAVPAGRRLVVLDGPPGDWLPPGWEVVPQCDGGLDARLADAFAHAERLAPDAPALLVGMDTPHLRARTLSAPLSAVARTGVDAWYGPAVDGGFWALGLARPTGRLARQLLLGVPMSTGGTGRALLERLSAAGLTVRHLPPMTDVDTHQDVRLAAAEAPDGRFAACLRSLAPAQEATG</sequence>
<dbReference type="InterPro" id="IPR001173">
    <property type="entry name" value="Glyco_trans_2-like"/>
</dbReference>
<dbReference type="PANTHER" id="PTHR48090:SF7">
    <property type="entry name" value="RFBJ PROTEIN"/>
    <property type="match status" value="1"/>
</dbReference>
<dbReference type="Proteomes" id="UP001499987">
    <property type="component" value="Unassembled WGS sequence"/>
</dbReference>
<feature type="domain" description="Glycosyltransferase 2-like" evidence="3">
    <location>
        <begin position="28"/>
        <end position="145"/>
    </location>
</feature>
<name>A0ABP4EFH6_9ACTN</name>